<dbReference type="AlphaFoldDB" id="A0AAW6TT41"/>
<accession>A0AAW6TT41</accession>
<name>A0AAW6TT41_9BACT</name>
<dbReference type="PANTHER" id="PTHR43283:SF11">
    <property type="entry name" value="BETA-LACTAMASE-RELATED DOMAIN-CONTAINING PROTEIN"/>
    <property type="match status" value="1"/>
</dbReference>
<proteinExistence type="predicted"/>
<comment type="caution">
    <text evidence="3">The sequence shown here is derived from an EMBL/GenBank/DDBJ whole genome shotgun (WGS) entry which is preliminary data.</text>
</comment>
<dbReference type="PANTHER" id="PTHR43283">
    <property type="entry name" value="BETA-LACTAMASE-RELATED"/>
    <property type="match status" value="1"/>
</dbReference>
<organism evidence="3 4">
    <name type="scientific">Anaerobaca lacustris</name>
    <dbReference type="NCBI Taxonomy" id="3044600"/>
    <lineage>
        <taxon>Bacteria</taxon>
        <taxon>Pseudomonadati</taxon>
        <taxon>Planctomycetota</taxon>
        <taxon>Phycisphaerae</taxon>
        <taxon>Sedimentisphaerales</taxon>
        <taxon>Anaerobacaceae</taxon>
        <taxon>Anaerobaca</taxon>
    </lineage>
</organism>
<dbReference type="Proteomes" id="UP001431776">
    <property type="component" value="Unassembled WGS sequence"/>
</dbReference>
<dbReference type="Gene3D" id="3.40.710.10">
    <property type="entry name" value="DD-peptidase/beta-lactamase superfamily"/>
    <property type="match status" value="1"/>
</dbReference>
<evidence type="ECO:0000256" key="1">
    <source>
        <dbReference type="ARBA" id="ARBA00022801"/>
    </source>
</evidence>
<dbReference type="SUPFAM" id="SSF56601">
    <property type="entry name" value="beta-lactamase/transpeptidase-like"/>
    <property type="match status" value="1"/>
</dbReference>
<dbReference type="EC" id="3.1.1.103" evidence="3"/>
<keyword evidence="4" id="KW-1185">Reference proteome</keyword>
<evidence type="ECO:0000259" key="2">
    <source>
        <dbReference type="Pfam" id="PF00144"/>
    </source>
</evidence>
<dbReference type="EMBL" id="JASCXX010000007">
    <property type="protein sequence ID" value="MDI6448867.1"/>
    <property type="molecule type" value="Genomic_DNA"/>
</dbReference>
<gene>
    <name evidence="3" type="ORF">QJ522_07395</name>
</gene>
<dbReference type="GO" id="GO:0016787">
    <property type="term" value="F:hydrolase activity"/>
    <property type="evidence" value="ECO:0007669"/>
    <property type="project" value="UniProtKB-KW"/>
</dbReference>
<evidence type="ECO:0000313" key="3">
    <source>
        <dbReference type="EMBL" id="MDI6448867.1"/>
    </source>
</evidence>
<dbReference type="InterPro" id="IPR050789">
    <property type="entry name" value="Diverse_Enzym_Activities"/>
</dbReference>
<dbReference type="InterPro" id="IPR012338">
    <property type="entry name" value="Beta-lactam/transpept-like"/>
</dbReference>
<dbReference type="RefSeq" id="WP_349244277.1">
    <property type="nucleotide sequence ID" value="NZ_JASCXX010000007.1"/>
</dbReference>
<sequence length="371" mass="39781">MAAALVLPGCRLLEPSWLGCIDGIVAEEMAAGGFPGAVVLVGRRDRVLYGKAFGSAMIEPAREPMHRDTIFDLASLTKPIATATSILILADRGQLSVDDPVGIYLPAFASAGKEDARIKHLLAHTSGLPAYTTAKSLADEHGRPCPEAVIEKICRMEATSAPGEAFRYSCLGYIVLARIVEIVSGQDLAEFSRENLFAPLGMNHTTFNPPISWQDRIAATQIVDGTPLRGIVHDPLAQLMAGVGGNAGLFATASDLSIFCRMLLNGGVWRGKRILSPDAVRMLTTAQSHGRAYGFDVNSDYAWLKGPNASERAFCHTGYTGTSIVCDPAVDTYVVILTNRAHPHDKGTVRALRLRIAEAVFPPSESAVTRR</sequence>
<feature type="domain" description="Beta-lactamase-related" evidence="2">
    <location>
        <begin position="22"/>
        <end position="356"/>
    </location>
</feature>
<reference evidence="3" key="1">
    <citation type="submission" date="2023-05" db="EMBL/GenBank/DDBJ databases">
        <title>Anaerotaeda fermentans gen. nov., sp. nov., a novel anaerobic planctomycete of the new family within the order Sedimentisphaerales isolated from Taman Peninsula, Russia.</title>
        <authorList>
            <person name="Khomyakova M.A."/>
            <person name="Merkel A.Y."/>
            <person name="Slobodkin A.I."/>
        </authorList>
    </citation>
    <scope>NUCLEOTIDE SEQUENCE</scope>
    <source>
        <strain evidence="3">M17dextr</strain>
    </source>
</reference>
<dbReference type="InterPro" id="IPR001466">
    <property type="entry name" value="Beta-lactam-related"/>
</dbReference>
<protein>
    <submittedName>
        <fullName evidence="3">Serine hydrolase domain-containing protein</fullName>
        <ecNumber evidence="3">3.1.1.103</ecNumber>
    </submittedName>
</protein>
<keyword evidence="1 3" id="KW-0378">Hydrolase</keyword>
<evidence type="ECO:0000313" key="4">
    <source>
        <dbReference type="Proteomes" id="UP001431776"/>
    </source>
</evidence>
<dbReference type="Pfam" id="PF00144">
    <property type="entry name" value="Beta-lactamase"/>
    <property type="match status" value="1"/>
</dbReference>